<evidence type="ECO:0000313" key="4">
    <source>
        <dbReference type="EMBL" id="MCK1788736.1"/>
    </source>
</evidence>
<dbReference type="InterPro" id="IPR039374">
    <property type="entry name" value="SIP_fam"/>
</dbReference>
<dbReference type="CDD" id="cd06193">
    <property type="entry name" value="siderophore_interacting"/>
    <property type="match status" value="1"/>
</dbReference>
<evidence type="ECO:0000256" key="1">
    <source>
        <dbReference type="ARBA" id="ARBA00035644"/>
    </source>
</evidence>
<reference evidence="4 5" key="1">
    <citation type="submission" date="2022-02" db="EMBL/GenBank/DDBJ databases">
        <title>Comparative genomics of the first Antarctic Pseudomonas spp. capable of biotransforming 2,4,6-Trinitrotoluene.</title>
        <authorList>
            <person name="Cabrera M.A."/>
            <person name="Marquez S.L."/>
            <person name="Perez-Donoso J.M."/>
        </authorList>
    </citation>
    <scope>NUCLEOTIDE SEQUENCE [LARGE SCALE GENOMIC DNA]</scope>
    <source>
        <strain evidence="4 5">TNT19</strain>
    </source>
</reference>
<dbReference type="InterPro" id="IPR039261">
    <property type="entry name" value="FNR_nucleotide-bd"/>
</dbReference>
<proteinExistence type="inferred from homology"/>
<keyword evidence="5" id="KW-1185">Reference proteome</keyword>
<evidence type="ECO:0000259" key="3">
    <source>
        <dbReference type="PROSITE" id="PS51384"/>
    </source>
</evidence>
<gene>
    <name evidence="4" type="ORF">L9059_00715</name>
</gene>
<dbReference type="SUPFAM" id="SSF63380">
    <property type="entry name" value="Riboflavin synthase domain-like"/>
    <property type="match status" value="1"/>
</dbReference>
<dbReference type="InterPro" id="IPR017938">
    <property type="entry name" value="Riboflavin_synthase-like_b-brl"/>
</dbReference>
<dbReference type="EMBL" id="JAKNRW010000001">
    <property type="protein sequence ID" value="MCK1788736.1"/>
    <property type="molecule type" value="Genomic_DNA"/>
</dbReference>
<dbReference type="RefSeq" id="WP_159897477.1">
    <property type="nucleotide sequence ID" value="NZ_JAKNRW010000001.1"/>
</dbReference>
<comment type="similarity">
    <text evidence="1">Belongs to the SIP oxidoreductase family.</text>
</comment>
<organism evidence="4 5">
    <name type="scientific">Pseudomonas violetae</name>
    <dbReference type="NCBI Taxonomy" id="2915813"/>
    <lineage>
        <taxon>Bacteria</taxon>
        <taxon>Pseudomonadati</taxon>
        <taxon>Pseudomonadota</taxon>
        <taxon>Gammaproteobacteria</taxon>
        <taxon>Pseudomonadales</taxon>
        <taxon>Pseudomonadaceae</taxon>
        <taxon>Pseudomonas</taxon>
    </lineage>
</organism>
<dbReference type="PANTHER" id="PTHR30157:SF0">
    <property type="entry name" value="NADPH-DEPENDENT FERRIC-CHELATE REDUCTASE"/>
    <property type="match status" value="1"/>
</dbReference>
<dbReference type="InterPro" id="IPR013113">
    <property type="entry name" value="SIP_FAD-bd"/>
</dbReference>
<evidence type="ECO:0000256" key="2">
    <source>
        <dbReference type="SAM" id="MobiDB-lite"/>
    </source>
</evidence>
<dbReference type="Pfam" id="PF04954">
    <property type="entry name" value="SIP"/>
    <property type="match status" value="1"/>
</dbReference>
<protein>
    <submittedName>
        <fullName evidence="4">Siderophore-interacting protein</fullName>
    </submittedName>
</protein>
<feature type="region of interest" description="Disordered" evidence="2">
    <location>
        <begin position="1"/>
        <end position="22"/>
    </location>
</feature>
<feature type="domain" description="FAD-binding FR-type" evidence="3">
    <location>
        <begin position="29"/>
        <end position="142"/>
    </location>
</feature>
<dbReference type="Pfam" id="PF08021">
    <property type="entry name" value="FAD_binding_9"/>
    <property type="match status" value="1"/>
</dbReference>
<name>A0ABT0ESM6_9PSED</name>
<dbReference type="Proteomes" id="UP001299876">
    <property type="component" value="Unassembled WGS sequence"/>
</dbReference>
<comment type="caution">
    <text evidence="4">The sequence shown here is derived from an EMBL/GenBank/DDBJ whole genome shotgun (WGS) entry which is preliminary data.</text>
</comment>
<dbReference type="PANTHER" id="PTHR30157">
    <property type="entry name" value="FERRIC REDUCTASE, NADPH-DEPENDENT"/>
    <property type="match status" value="1"/>
</dbReference>
<dbReference type="Gene3D" id="2.40.30.10">
    <property type="entry name" value="Translation factors"/>
    <property type="match status" value="1"/>
</dbReference>
<dbReference type="Gene3D" id="3.40.50.80">
    <property type="entry name" value="Nucleotide-binding domain of ferredoxin-NADP reductase (FNR) module"/>
    <property type="match status" value="1"/>
</dbReference>
<dbReference type="InterPro" id="IPR007037">
    <property type="entry name" value="SIP_rossman_dom"/>
</dbReference>
<dbReference type="PROSITE" id="PS51384">
    <property type="entry name" value="FAD_FR"/>
    <property type="match status" value="1"/>
</dbReference>
<evidence type="ECO:0000313" key="5">
    <source>
        <dbReference type="Proteomes" id="UP001299876"/>
    </source>
</evidence>
<sequence>MSISPQKAAPAPTVLGAASTSEAPVRRKPILRPVSVRAIEDLGPRMRRVTFFGDSLEGFGPAKPGSHIKLFFGDLPLDWQPQPGQPRPIARTYTPRHFDPVRRELVIDFVRHGEGVAAQWAEQARIGSTLLIAGPGGGQVFPQELRHLLLLVDESALPAAGTILDHLPAHCLVTLYAEVSDAADQINLSERPSTDVRWLHRLPSRAAPGSLLLQTARSLSLPEGAMCWVACEATAMREIRRVLLNERSLERTLLVTRGYWKAGASDHPDHDMGE</sequence>
<dbReference type="InterPro" id="IPR017927">
    <property type="entry name" value="FAD-bd_FR_type"/>
</dbReference>
<accession>A0ABT0ESM6</accession>